<dbReference type="Proteomes" id="UP000190848">
    <property type="component" value="Chromosome"/>
</dbReference>
<evidence type="ECO:0000256" key="1">
    <source>
        <dbReference type="SAM" id="MobiDB-lite"/>
    </source>
</evidence>
<gene>
    <name evidence="2" type="ORF">BBD32_15865</name>
</gene>
<evidence type="ECO:0000313" key="3">
    <source>
        <dbReference type="Proteomes" id="UP000190848"/>
    </source>
</evidence>
<dbReference type="AlphaFoldDB" id="A0AAU8UXT1"/>
<proteinExistence type="predicted"/>
<evidence type="ECO:0000313" key="2">
    <source>
        <dbReference type="EMBL" id="AQX02830.1"/>
    </source>
</evidence>
<accession>A0AAU8UXT1</accession>
<name>A0AAU8UXT1_9FLAO</name>
<reference evidence="2 3" key="1">
    <citation type="submission" date="2016-07" db="EMBL/GenBank/DDBJ databases">
        <title>Revisiting the taxonomy of the Elizabethkingia Genus using Whole-Genome Sequencing, Optical Mapping, and MALDI-TOF, along with proposal of three novel Elizabethkingia species: Elizabethkingia bruuniana sp. nov., Elizabethkingia ursingii sp. nov., and Elizabethkingia occulta sp. nov.</title>
        <authorList>
            <person name="Nicholson A.C."/>
        </authorList>
    </citation>
    <scope>NUCLEOTIDE SEQUENCE [LARGE SCALE GENOMIC DNA]</scope>
    <source>
        <strain evidence="2 3">F3201</strain>
    </source>
</reference>
<feature type="compositionally biased region" description="Basic and acidic residues" evidence="1">
    <location>
        <begin position="57"/>
        <end position="66"/>
    </location>
</feature>
<protein>
    <submittedName>
        <fullName evidence="2">Uncharacterized protein</fullName>
    </submittedName>
</protein>
<organism evidence="2 3">
    <name type="scientific">Elizabethkingia anophelis</name>
    <dbReference type="NCBI Taxonomy" id="1117645"/>
    <lineage>
        <taxon>Bacteria</taxon>
        <taxon>Pseudomonadati</taxon>
        <taxon>Bacteroidota</taxon>
        <taxon>Flavobacteriia</taxon>
        <taxon>Flavobacteriales</taxon>
        <taxon>Weeksellaceae</taxon>
        <taxon>Elizabethkingia</taxon>
    </lineage>
</organism>
<sequence>MMKKKLKCTKNTINKRGYIPPKIVVERIELELGIAAGSAVVNPMSNPGTIQEEWETGTDRNKDFDW</sequence>
<feature type="region of interest" description="Disordered" evidence="1">
    <location>
        <begin position="44"/>
        <end position="66"/>
    </location>
</feature>
<dbReference type="EMBL" id="CP016374">
    <property type="protein sequence ID" value="AQX02830.1"/>
    <property type="molecule type" value="Genomic_DNA"/>
</dbReference>